<dbReference type="OrthoDB" id="1000712at2759"/>
<dbReference type="PANTHER" id="PTHR34676">
    <property type="entry name" value="DUF4219 DOMAIN-CONTAINING PROTEIN-RELATED"/>
    <property type="match status" value="1"/>
</dbReference>
<protein>
    <recommendedName>
        <fullName evidence="3">DUF4219 domain-containing protein</fullName>
    </recommendedName>
</protein>
<accession>A0A371GVS3</accession>
<dbReference type="PANTHER" id="PTHR34676:SF27">
    <property type="entry name" value="ASPARTYL-TRNA SYNTHETASE"/>
    <property type="match status" value="1"/>
</dbReference>
<dbReference type="AlphaFoldDB" id="A0A371GVS3"/>
<reference evidence="1" key="1">
    <citation type="submission" date="2018-05" db="EMBL/GenBank/DDBJ databases">
        <title>Draft genome of Mucuna pruriens seed.</title>
        <authorList>
            <person name="Nnadi N.E."/>
            <person name="Vos R."/>
            <person name="Hasami M.H."/>
            <person name="Devisetty U.K."/>
            <person name="Aguiy J.C."/>
        </authorList>
    </citation>
    <scope>NUCLEOTIDE SEQUENCE [LARGE SCALE GENOMIC DNA]</scope>
    <source>
        <strain evidence="1">JCA_2017</strain>
    </source>
</reference>
<proteinExistence type="predicted"/>
<organism evidence="1 2">
    <name type="scientific">Mucuna pruriens</name>
    <name type="common">Velvet bean</name>
    <name type="synonym">Dolichos pruriens</name>
    <dbReference type="NCBI Taxonomy" id="157652"/>
    <lineage>
        <taxon>Eukaryota</taxon>
        <taxon>Viridiplantae</taxon>
        <taxon>Streptophyta</taxon>
        <taxon>Embryophyta</taxon>
        <taxon>Tracheophyta</taxon>
        <taxon>Spermatophyta</taxon>
        <taxon>Magnoliopsida</taxon>
        <taxon>eudicotyledons</taxon>
        <taxon>Gunneridae</taxon>
        <taxon>Pentapetalae</taxon>
        <taxon>rosids</taxon>
        <taxon>fabids</taxon>
        <taxon>Fabales</taxon>
        <taxon>Fabaceae</taxon>
        <taxon>Papilionoideae</taxon>
        <taxon>50 kb inversion clade</taxon>
        <taxon>NPAAA clade</taxon>
        <taxon>indigoferoid/millettioid clade</taxon>
        <taxon>Phaseoleae</taxon>
        <taxon>Mucuna</taxon>
    </lineage>
</organism>
<keyword evidence="2" id="KW-1185">Reference proteome</keyword>
<dbReference type="Proteomes" id="UP000257109">
    <property type="component" value="Unassembled WGS sequence"/>
</dbReference>
<evidence type="ECO:0008006" key="3">
    <source>
        <dbReference type="Google" id="ProtNLM"/>
    </source>
</evidence>
<evidence type="ECO:0000313" key="2">
    <source>
        <dbReference type="Proteomes" id="UP000257109"/>
    </source>
</evidence>
<dbReference type="Pfam" id="PF14223">
    <property type="entry name" value="Retrotran_gag_2"/>
    <property type="match status" value="1"/>
</dbReference>
<gene>
    <name evidence="1" type="ORF">CR513_23045</name>
</gene>
<name>A0A371GVS3_MUCPR</name>
<comment type="caution">
    <text evidence="1">The sequence shown here is derived from an EMBL/GenBank/DDBJ whole genome shotgun (WGS) entry which is preliminary data.</text>
</comment>
<evidence type="ECO:0000313" key="1">
    <source>
        <dbReference type="EMBL" id="RDX94566.1"/>
    </source>
</evidence>
<sequence>MEMYIKSTQYNVWGIITHGDKMMDKPKKDYTQDNYNTLQLNARERCCDLSKYEYNKFCSYKITKDMWDVIQITYEGKEDMFTMKEDRIINEMLGRFQTILNGLSFLCHKFSKAQNNLKILNSLPKV</sequence>
<dbReference type="EMBL" id="QJKJ01004339">
    <property type="protein sequence ID" value="RDX94566.1"/>
    <property type="molecule type" value="Genomic_DNA"/>
</dbReference>
<feature type="non-terminal residue" evidence="1">
    <location>
        <position position="1"/>
    </location>
</feature>